<dbReference type="InterPro" id="IPR011040">
    <property type="entry name" value="Sialidase"/>
</dbReference>
<dbReference type="GO" id="GO:0006689">
    <property type="term" value="P:ganglioside catabolic process"/>
    <property type="evidence" value="ECO:0007669"/>
    <property type="project" value="TreeGrafter"/>
</dbReference>
<evidence type="ECO:0000259" key="6">
    <source>
        <dbReference type="Pfam" id="PF13088"/>
    </source>
</evidence>
<dbReference type="KEGG" id="acad:UA74_12685"/>
<organism evidence="7 8">
    <name type="scientific">Actinoalloteichus fjordicus</name>
    <dbReference type="NCBI Taxonomy" id="1612552"/>
    <lineage>
        <taxon>Bacteria</taxon>
        <taxon>Bacillati</taxon>
        <taxon>Actinomycetota</taxon>
        <taxon>Actinomycetes</taxon>
        <taxon>Pseudonocardiales</taxon>
        <taxon>Pseudonocardiaceae</taxon>
        <taxon>Actinoalloteichus</taxon>
    </lineage>
</organism>
<keyword evidence="8" id="KW-1185">Reference proteome</keyword>
<dbReference type="SUPFAM" id="SSF50939">
    <property type="entry name" value="Sialidases"/>
    <property type="match status" value="1"/>
</dbReference>
<dbReference type="GO" id="GO:0004308">
    <property type="term" value="F:exo-alpha-sialidase activity"/>
    <property type="evidence" value="ECO:0007669"/>
    <property type="project" value="UniProtKB-EC"/>
</dbReference>
<protein>
    <recommendedName>
        <fullName evidence="3">exo-alpha-sialidase</fullName>
        <ecNumber evidence="3">3.2.1.18</ecNumber>
    </recommendedName>
</protein>
<dbReference type="PANTHER" id="PTHR10628">
    <property type="entry name" value="SIALIDASE"/>
    <property type="match status" value="1"/>
</dbReference>
<feature type="chain" id="PRO_5042145128" description="exo-alpha-sialidase" evidence="5">
    <location>
        <begin position="27"/>
        <end position="409"/>
    </location>
</feature>
<dbReference type="RefSeq" id="WP_075764412.1">
    <property type="nucleotide sequence ID" value="NZ_CP016076.1"/>
</dbReference>
<feature type="signal peptide" evidence="5">
    <location>
        <begin position="1"/>
        <end position="26"/>
    </location>
</feature>
<evidence type="ECO:0000313" key="8">
    <source>
        <dbReference type="Proteomes" id="UP000185511"/>
    </source>
</evidence>
<proteinExistence type="inferred from homology"/>
<keyword evidence="7" id="KW-0326">Glycosidase</keyword>
<dbReference type="Pfam" id="PF13088">
    <property type="entry name" value="BNR_2"/>
    <property type="match status" value="1"/>
</dbReference>
<feature type="domain" description="Sialidase" evidence="6">
    <location>
        <begin position="72"/>
        <end position="376"/>
    </location>
</feature>
<dbReference type="Gene3D" id="2.120.10.10">
    <property type="match status" value="1"/>
</dbReference>
<evidence type="ECO:0000256" key="5">
    <source>
        <dbReference type="SAM" id="SignalP"/>
    </source>
</evidence>
<reference evidence="8" key="1">
    <citation type="submission" date="2016-06" db="EMBL/GenBank/DDBJ databases">
        <title>Complete genome sequence of Actinoalloteichus fjordicus DSM 46855 (=ADI127-17), type strain of the new species Actinoalloteichus fjordicus.</title>
        <authorList>
            <person name="Ruckert C."/>
            <person name="Nouioui I."/>
            <person name="Willmese J."/>
            <person name="van Wezel G."/>
            <person name="Klenk H.-P."/>
            <person name="Kalinowski J."/>
            <person name="Zotchev S.B."/>
        </authorList>
    </citation>
    <scope>NUCLEOTIDE SEQUENCE [LARGE SCALE GENOMIC DNA]</scope>
    <source>
        <strain evidence="8">ADI127-7</strain>
    </source>
</reference>
<dbReference type="PANTHER" id="PTHR10628:SF30">
    <property type="entry name" value="EXO-ALPHA-SIALIDASE"/>
    <property type="match status" value="1"/>
</dbReference>
<dbReference type="GO" id="GO:0009313">
    <property type="term" value="P:oligosaccharide catabolic process"/>
    <property type="evidence" value="ECO:0007669"/>
    <property type="project" value="TreeGrafter"/>
</dbReference>
<evidence type="ECO:0000256" key="4">
    <source>
        <dbReference type="SAM" id="MobiDB-lite"/>
    </source>
</evidence>
<dbReference type="GO" id="GO:0016020">
    <property type="term" value="C:membrane"/>
    <property type="evidence" value="ECO:0007669"/>
    <property type="project" value="TreeGrafter"/>
</dbReference>
<dbReference type="Proteomes" id="UP000185511">
    <property type="component" value="Chromosome"/>
</dbReference>
<dbReference type="CDD" id="cd15482">
    <property type="entry name" value="Sialidase_non-viral"/>
    <property type="match status" value="1"/>
</dbReference>
<evidence type="ECO:0000256" key="2">
    <source>
        <dbReference type="ARBA" id="ARBA00009348"/>
    </source>
</evidence>
<dbReference type="GO" id="GO:0005737">
    <property type="term" value="C:cytoplasm"/>
    <property type="evidence" value="ECO:0007669"/>
    <property type="project" value="TreeGrafter"/>
</dbReference>
<dbReference type="InterPro" id="IPR026856">
    <property type="entry name" value="Sialidase_fam"/>
</dbReference>
<keyword evidence="5" id="KW-0732">Signal</keyword>
<comment type="similarity">
    <text evidence="2">Belongs to the glycosyl hydrolase 33 family.</text>
</comment>
<dbReference type="EMBL" id="CP016076">
    <property type="protein sequence ID" value="APU14595.1"/>
    <property type="molecule type" value="Genomic_DNA"/>
</dbReference>
<keyword evidence="7" id="KW-0378">Hydrolase</keyword>
<feature type="region of interest" description="Disordered" evidence="4">
    <location>
        <begin position="26"/>
        <end position="47"/>
    </location>
</feature>
<dbReference type="InterPro" id="IPR036278">
    <property type="entry name" value="Sialidase_sf"/>
</dbReference>
<dbReference type="AlphaFoldDB" id="A0AAC9LD16"/>
<accession>A0AAC9LD16</accession>
<comment type="catalytic activity">
    <reaction evidence="1">
        <text>Hydrolysis of alpha-(2-&gt;3)-, alpha-(2-&gt;6)-, alpha-(2-&gt;8)- glycosidic linkages of terminal sialic acid residues in oligosaccharides, glycoproteins, glycolipids, colominic acid and synthetic substrates.</text>
        <dbReference type="EC" id="3.2.1.18"/>
    </reaction>
</comment>
<sequence length="409" mass="42639">MRPLPRIASTLLVAAVTVGTAGTWSAAGQTSPVADPQADHASDPAAASAVYTSGTEGYDTFRIPAIIRAPGGDLLAFAEGRRDGGGDSGDIDLVLKRSADDGATWSDLTVVGDNGPNTFGNPSPVVDPETGRVVLLSTHNGGDVTETEIRAGEVEEPDSRRVWVQHSEDDGRTWTEPREITEDVKLPGWRWYATGPVHAIALREGPHAGRLVVPANHSSSPPEGSTDVGTEDKYYDAHLIYSDDGGLTWSIGALEPTPDGVVNGNESTVAELPGGRLYVNTRNQNGTAPGNRAAAYSSDGGASFDGPLQPVPAVIAPVVQGSLLQVQDGPLLLAAPGSPNRRERLTVRSSADEGETWSDGAVLSEAPAAYSDLVALTADEVGVYYETGVDSTYETISFQRLSVSAAAQG</sequence>
<gene>
    <name evidence="7" type="ORF">UA74_12685</name>
</gene>
<evidence type="ECO:0000256" key="3">
    <source>
        <dbReference type="ARBA" id="ARBA00012733"/>
    </source>
</evidence>
<evidence type="ECO:0000313" key="7">
    <source>
        <dbReference type="EMBL" id="APU14595.1"/>
    </source>
</evidence>
<dbReference type="EC" id="3.2.1.18" evidence="3"/>
<name>A0AAC9LD16_9PSEU</name>
<evidence type="ECO:0000256" key="1">
    <source>
        <dbReference type="ARBA" id="ARBA00000427"/>
    </source>
</evidence>